<keyword evidence="2 10" id="KW-0813">Transport</keyword>
<comment type="subcellular location">
    <subcellularLocation>
        <location evidence="10">Cell inner membrane</location>
        <topology evidence="10">Multi-pass membrane protein</topology>
    </subcellularLocation>
    <subcellularLocation>
        <location evidence="1">Cell membrane</location>
        <topology evidence="1">Multi-pass membrane protein</topology>
    </subcellularLocation>
</comment>
<evidence type="ECO:0000256" key="3">
    <source>
        <dbReference type="ARBA" id="ARBA00022475"/>
    </source>
</evidence>
<keyword evidence="14" id="KW-1185">Reference proteome</keyword>
<feature type="binding site" evidence="11">
    <location>
        <position position="432"/>
    </location>
    <ligand>
        <name>K(+)</name>
        <dbReference type="ChEBI" id="CHEBI:29103"/>
    </ligand>
</feature>
<reference evidence="13 14" key="1">
    <citation type="submission" date="2016-10" db="EMBL/GenBank/DDBJ databases">
        <authorList>
            <person name="de Groot N.N."/>
        </authorList>
    </citation>
    <scope>NUCLEOTIDE SEQUENCE [LARGE SCALE GENOMIC DNA]</scope>
    <source>
        <strain evidence="13 14">ATCC 35022</strain>
    </source>
</reference>
<keyword evidence="11" id="KW-0479">Metal-binding</keyword>
<keyword evidence="6 10" id="KW-0630">Potassium</keyword>
<dbReference type="OrthoDB" id="9810952at2"/>
<feature type="transmembrane region" description="Helical" evidence="12">
    <location>
        <begin position="329"/>
        <end position="350"/>
    </location>
</feature>
<feature type="transmembrane region" description="Helical" evidence="12">
    <location>
        <begin position="136"/>
        <end position="157"/>
    </location>
</feature>
<evidence type="ECO:0000256" key="8">
    <source>
        <dbReference type="ARBA" id="ARBA00023065"/>
    </source>
</evidence>
<feature type="binding site" evidence="11">
    <location>
        <position position="314"/>
    </location>
    <ligand>
        <name>K(+)</name>
        <dbReference type="ChEBI" id="CHEBI:29103"/>
    </ligand>
</feature>
<keyword evidence="5 12" id="KW-0812">Transmembrane</keyword>
<feature type="transmembrane region" description="Helical" evidence="12">
    <location>
        <begin position="393"/>
        <end position="414"/>
    </location>
</feature>
<protein>
    <recommendedName>
        <fullName evidence="10">Trk system potassium uptake protein</fullName>
    </recommendedName>
</protein>
<dbReference type="STRING" id="665467.SAMN02982931_01257"/>
<evidence type="ECO:0000256" key="6">
    <source>
        <dbReference type="ARBA" id="ARBA00022958"/>
    </source>
</evidence>
<evidence type="ECO:0000313" key="13">
    <source>
        <dbReference type="EMBL" id="SDB15903.1"/>
    </source>
</evidence>
<name>A0A1G6B667_9HYPH</name>
<evidence type="ECO:0000256" key="2">
    <source>
        <dbReference type="ARBA" id="ARBA00022448"/>
    </source>
</evidence>
<dbReference type="EMBL" id="FMXQ01000002">
    <property type="protein sequence ID" value="SDB15903.1"/>
    <property type="molecule type" value="Genomic_DNA"/>
</dbReference>
<feature type="transmembrane region" description="Helical" evidence="12">
    <location>
        <begin position="178"/>
        <end position="201"/>
    </location>
</feature>
<evidence type="ECO:0000256" key="1">
    <source>
        <dbReference type="ARBA" id="ARBA00004651"/>
    </source>
</evidence>
<evidence type="ECO:0000256" key="5">
    <source>
        <dbReference type="ARBA" id="ARBA00022692"/>
    </source>
</evidence>
<keyword evidence="7 12" id="KW-1133">Transmembrane helix</keyword>
<dbReference type="PANTHER" id="PTHR32024:SF3">
    <property type="entry name" value="TRK SYSTEM POTASSIUM UPTAKE PROTEIN"/>
    <property type="match status" value="1"/>
</dbReference>
<dbReference type="PANTHER" id="PTHR32024">
    <property type="entry name" value="TRK SYSTEM POTASSIUM UPTAKE PROTEIN TRKG-RELATED"/>
    <property type="match status" value="1"/>
</dbReference>
<feature type="transmembrane region" description="Helical" evidence="12">
    <location>
        <begin position="71"/>
        <end position="91"/>
    </location>
</feature>
<dbReference type="InterPro" id="IPR004772">
    <property type="entry name" value="TrkH"/>
</dbReference>
<keyword evidence="10" id="KW-0997">Cell inner membrane</keyword>
<dbReference type="InterPro" id="IPR003445">
    <property type="entry name" value="Cat_transpt"/>
</dbReference>
<evidence type="ECO:0000256" key="10">
    <source>
        <dbReference type="PIRNR" id="PIRNR006247"/>
    </source>
</evidence>
<gene>
    <name evidence="13" type="ORF">SAMN02982931_01257</name>
</gene>
<dbReference type="Pfam" id="PF02386">
    <property type="entry name" value="TrkH"/>
    <property type="match status" value="1"/>
</dbReference>
<evidence type="ECO:0000256" key="12">
    <source>
        <dbReference type="SAM" id="Phobius"/>
    </source>
</evidence>
<evidence type="ECO:0000256" key="7">
    <source>
        <dbReference type="ARBA" id="ARBA00022989"/>
    </source>
</evidence>
<dbReference type="AlphaFoldDB" id="A0A1G6B667"/>
<organism evidence="13 14">
    <name type="scientific">Bauldia litoralis</name>
    <dbReference type="NCBI Taxonomy" id="665467"/>
    <lineage>
        <taxon>Bacteria</taxon>
        <taxon>Pseudomonadati</taxon>
        <taxon>Pseudomonadota</taxon>
        <taxon>Alphaproteobacteria</taxon>
        <taxon>Hyphomicrobiales</taxon>
        <taxon>Kaistiaceae</taxon>
        <taxon>Bauldia</taxon>
    </lineage>
</organism>
<evidence type="ECO:0000256" key="11">
    <source>
        <dbReference type="PIRSR" id="PIRSR006247-1"/>
    </source>
</evidence>
<feature type="transmembrane region" description="Helical" evidence="12">
    <location>
        <begin position="236"/>
        <end position="258"/>
    </location>
</feature>
<feature type="transmembrane region" description="Helical" evidence="12">
    <location>
        <begin position="455"/>
        <end position="480"/>
    </location>
</feature>
<comment type="function">
    <text evidence="10">Low-affinity potassium transport system. Interacts with Trk system potassium uptake protein TrkA.</text>
</comment>
<evidence type="ECO:0000256" key="9">
    <source>
        <dbReference type="ARBA" id="ARBA00023136"/>
    </source>
</evidence>
<feature type="binding site" evidence="11">
    <location>
        <position position="219"/>
    </location>
    <ligand>
        <name>K(+)</name>
        <dbReference type="ChEBI" id="CHEBI:29103"/>
    </ligand>
</feature>
<keyword evidence="3 10" id="KW-1003">Cell membrane</keyword>
<evidence type="ECO:0000313" key="14">
    <source>
        <dbReference type="Proteomes" id="UP000199071"/>
    </source>
</evidence>
<comment type="similarity">
    <text evidence="10">Belongs to the TrkH potassium transport family.</text>
</comment>
<sequence length="481" mass="51234">MLKGWPAILTLGWILLALSIAAAGVALYSLVARDGLSPLFAEVAAITAGVGGTCVLSTIGRTFELRFRDATLLTVLAWFAVPAFIALPYLADPLDLSLADAYFEAVSGLTTTGATVLTGLDDLPHSLLLWRSLSQWIGGMGIIGFAILILPFLKIGGMQLFRLEFSDRSDKRLPRARSIALVVAEIYVGLTVLCFLAYRVLGMDAFDALNHALTTLPTGGFSTHDSSFGYFDSAPLQWASVLFMILASLPFLAYFRFIQRGALRDRIDPQVEAFLLTIVAATVLFSTWLVTSQALGVGEALTESTFNIVSIVTTTGYASLDYLGWGTFAAVWFFILTFVGGCTGSTAGGLKIFRFQMASRIVGRHISHTIHPHAVLPLRYGGRLVSDEQVGSITVFVALYLATIAVISVMLAILGLDPSTALSAAATAVGNVGPGVGSIIGPAGTFASLPESAKVILSVAMVMGRLEILSVLLLMFPAFYR</sequence>
<evidence type="ECO:0000256" key="4">
    <source>
        <dbReference type="ARBA" id="ARBA00022538"/>
    </source>
</evidence>
<proteinExistence type="inferred from homology"/>
<dbReference type="RefSeq" id="WP_090875528.1">
    <property type="nucleotide sequence ID" value="NZ_FMXQ01000002.1"/>
</dbReference>
<keyword evidence="9 10" id="KW-0472">Membrane</keyword>
<feature type="binding site" evidence="11">
    <location>
        <position position="112"/>
    </location>
    <ligand>
        <name>K(+)</name>
        <dbReference type="ChEBI" id="CHEBI:29103"/>
    </ligand>
</feature>
<dbReference type="GO" id="GO:0005886">
    <property type="term" value="C:plasma membrane"/>
    <property type="evidence" value="ECO:0007669"/>
    <property type="project" value="UniProtKB-SubCell"/>
</dbReference>
<keyword evidence="8 10" id="KW-0406">Ion transport</keyword>
<accession>A0A1G6B667</accession>
<feature type="binding site" evidence="11">
    <location>
        <position position="431"/>
    </location>
    <ligand>
        <name>K(+)</name>
        <dbReference type="ChEBI" id="CHEBI:29103"/>
    </ligand>
</feature>
<dbReference type="GO" id="GO:0046872">
    <property type="term" value="F:metal ion binding"/>
    <property type="evidence" value="ECO:0007669"/>
    <property type="project" value="UniProtKB-KW"/>
</dbReference>
<feature type="binding site" evidence="11">
    <location>
        <position position="111"/>
    </location>
    <ligand>
        <name>K(+)</name>
        <dbReference type="ChEBI" id="CHEBI:29103"/>
    </ligand>
</feature>
<feature type="transmembrane region" description="Helical" evidence="12">
    <location>
        <begin position="39"/>
        <end position="59"/>
    </location>
</feature>
<keyword evidence="4 10" id="KW-0633">Potassium transport</keyword>
<feature type="binding site" evidence="11">
    <location>
        <position position="315"/>
    </location>
    <ligand>
        <name>K(+)</name>
        <dbReference type="ChEBI" id="CHEBI:29103"/>
    </ligand>
</feature>
<dbReference type="Proteomes" id="UP000199071">
    <property type="component" value="Unassembled WGS sequence"/>
</dbReference>
<dbReference type="PIRSF" id="PIRSF006247">
    <property type="entry name" value="TrkH"/>
    <property type="match status" value="1"/>
</dbReference>
<dbReference type="GO" id="GO:0015379">
    <property type="term" value="F:potassium:chloride symporter activity"/>
    <property type="evidence" value="ECO:0007669"/>
    <property type="project" value="InterPro"/>
</dbReference>
<feature type="transmembrane region" description="Helical" evidence="12">
    <location>
        <begin position="270"/>
        <end position="290"/>
    </location>
</feature>